<dbReference type="EMBL" id="KI674376">
    <property type="protein sequence ID" value="ETL34248.1"/>
    <property type="molecule type" value="Genomic_DNA"/>
</dbReference>
<accession>W2ILK1</accession>
<dbReference type="EMBL" id="KI687633">
    <property type="protein sequence ID" value="ETK80831.1"/>
    <property type="molecule type" value="Genomic_DNA"/>
</dbReference>
<name>W2ILK1_PHYNI</name>
<dbReference type="AlphaFoldDB" id="W2ILK1"/>
<dbReference type="Proteomes" id="UP000053236">
    <property type="component" value="Unassembled WGS sequence"/>
</dbReference>
<protein>
    <submittedName>
        <fullName evidence="2">Uncharacterized protein</fullName>
    </submittedName>
</protein>
<organism evidence="2">
    <name type="scientific">Phytophthora nicotianae</name>
    <name type="common">Potato buckeye rot agent</name>
    <name type="synonym">Phytophthora parasitica</name>
    <dbReference type="NCBI Taxonomy" id="4792"/>
    <lineage>
        <taxon>Eukaryota</taxon>
        <taxon>Sar</taxon>
        <taxon>Stramenopiles</taxon>
        <taxon>Oomycota</taxon>
        <taxon>Peronosporomycetes</taxon>
        <taxon>Peronosporales</taxon>
        <taxon>Peronosporaceae</taxon>
        <taxon>Phytophthora</taxon>
    </lineage>
</organism>
<sequence>MAVKKETALGHMPQMEVCFKNAKLSANPSFR</sequence>
<evidence type="ECO:0000313" key="1">
    <source>
        <dbReference type="EMBL" id="ETK80831.1"/>
    </source>
</evidence>
<reference evidence="2" key="2">
    <citation type="submission" date="2013-11" db="EMBL/GenBank/DDBJ databases">
        <title>The Genome Sequence of Phytophthora parasitica CJ05E6.</title>
        <authorList>
            <consortium name="The Broad Institute Genomics Platform"/>
            <person name="Russ C."/>
            <person name="Tyler B."/>
            <person name="Panabieres F."/>
            <person name="Shan W."/>
            <person name="Tripathy S."/>
            <person name="Grunwald N."/>
            <person name="Machado M."/>
            <person name="Johnson C.S."/>
            <person name="Arredondo F."/>
            <person name="Hong C."/>
            <person name="Coffey M."/>
            <person name="Young S.K."/>
            <person name="Zeng Q."/>
            <person name="Gargeya S."/>
            <person name="Fitzgerald M."/>
            <person name="Abouelleil A."/>
            <person name="Alvarado L."/>
            <person name="Chapman S.B."/>
            <person name="Gainer-Dewar J."/>
            <person name="Goldberg J."/>
            <person name="Griggs A."/>
            <person name="Gujja S."/>
            <person name="Hansen M."/>
            <person name="Howarth C."/>
            <person name="Imamovic A."/>
            <person name="Ireland A."/>
            <person name="Larimer J."/>
            <person name="McCowan C."/>
            <person name="Murphy C."/>
            <person name="Pearson M."/>
            <person name="Poon T.W."/>
            <person name="Priest M."/>
            <person name="Roberts A."/>
            <person name="Saif S."/>
            <person name="Shea T."/>
            <person name="Sykes S."/>
            <person name="Wortman J."/>
            <person name="Nusbaum C."/>
            <person name="Birren B."/>
        </authorList>
    </citation>
    <scope>NUCLEOTIDE SEQUENCE [LARGE SCALE GENOMIC DNA]</scope>
    <source>
        <strain evidence="2">CJ05E6</strain>
    </source>
</reference>
<reference evidence="1" key="1">
    <citation type="submission" date="2013-11" db="EMBL/GenBank/DDBJ databases">
        <title>The Genome Sequence of Phytophthora parasitica CJ02B3.</title>
        <authorList>
            <consortium name="The Broad Institute Genomics Platform"/>
            <person name="Russ C."/>
            <person name="Tyler B."/>
            <person name="Panabieres F."/>
            <person name="Shan W."/>
            <person name="Tripathy S."/>
            <person name="Grunwald N."/>
            <person name="Machado M."/>
            <person name="Johnson C.S."/>
            <person name="Arredondo F."/>
            <person name="Hong C."/>
            <person name="Coffey M."/>
            <person name="Young S.K."/>
            <person name="Zeng Q."/>
            <person name="Gargeya S."/>
            <person name="Fitzgerald M."/>
            <person name="Abouelleil A."/>
            <person name="Alvarado L."/>
            <person name="Chapman S.B."/>
            <person name="Gainer-Dewar J."/>
            <person name="Goldberg J."/>
            <person name="Griggs A."/>
            <person name="Gujja S."/>
            <person name="Hansen M."/>
            <person name="Howarth C."/>
            <person name="Imamovic A."/>
            <person name="Ireland A."/>
            <person name="Larimer J."/>
            <person name="McCowan C."/>
            <person name="Murphy C."/>
            <person name="Pearson M."/>
            <person name="Poon T.W."/>
            <person name="Priest M."/>
            <person name="Roberts A."/>
            <person name="Saif S."/>
            <person name="Shea T."/>
            <person name="Sykes S."/>
            <person name="Wortman J."/>
            <person name="Nusbaum C."/>
            <person name="Birren B."/>
        </authorList>
    </citation>
    <scope>NUCLEOTIDE SEQUENCE [LARGE SCALE GENOMIC DNA]</scope>
    <source>
        <strain evidence="1">CJ02B3</strain>
    </source>
</reference>
<evidence type="ECO:0000313" key="2">
    <source>
        <dbReference type="EMBL" id="ETL34248.1"/>
    </source>
</evidence>
<proteinExistence type="predicted"/>
<gene>
    <name evidence="1" type="ORF">L915_13609</name>
    <name evidence="2" type="ORF">L916_13506</name>
</gene>
<dbReference type="Proteomes" id="UP000053864">
    <property type="component" value="Unassembled WGS sequence"/>
</dbReference>